<dbReference type="HOGENOM" id="CLU_006842_7_0_1"/>
<dbReference type="FunCoup" id="E9GPA1">
    <property type="interactions" value="55"/>
</dbReference>
<evidence type="ECO:0000256" key="4">
    <source>
        <dbReference type="ARBA" id="ARBA00022670"/>
    </source>
</evidence>
<reference evidence="9 10" key="1">
    <citation type="journal article" date="2011" name="Science">
        <title>The ecoresponsive genome of Daphnia pulex.</title>
        <authorList>
            <person name="Colbourne J.K."/>
            <person name="Pfrender M.E."/>
            <person name="Gilbert D."/>
            <person name="Thomas W.K."/>
            <person name="Tucker A."/>
            <person name="Oakley T.H."/>
            <person name="Tokishita S."/>
            <person name="Aerts A."/>
            <person name="Arnold G.J."/>
            <person name="Basu M.K."/>
            <person name="Bauer D.J."/>
            <person name="Caceres C.E."/>
            <person name="Carmel L."/>
            <person name="Casola C."/>
            <person name="Choi J.H."/>
            <person name="Detter J.C."/>
            <person name="Dong Q."/>
            <person name="Dusheyko S."/>
            <person name="Eads B.D."/>
            <person name="Frohlich T."/>
            <person name="Geiler-Samerotte K.A."/>
            <person name="Gerlach D."/>
            <person name="Hatcher P."/>
            <person name="Jogdeo S."/>
            <person name="Krijgsveld J."/>
            <person name="Kriventseva E.V."/>
            <person name="Kultz D."/>
            <person name="Laforsch C."/>
            <person name="Lindquist E."/>
            <person name="Lopez J."/>
            <person name="Manak J.R."/>
            <person name="Muller J."/>
            <person name="Pangilinan J."/>
            <person name="Patwardhan R.P."/>
            <person name="Pitluck S."/>
            <person name="Pritham E.J."/>
            <person name="Rechtsteiner A."/>
            <person name="Rho M."/>
            <person name="Rogozin I.B."/>
            <person name="Sakarya O."/>
            <person name="Salamov A."/>
            <person name="Schaack S."/>
            <person name="Shapiro H."/>
            <person name="Shiga Y."/>
            <person name="Skalitzky C."/>
            <person name="Smith Z."/>
            <person name="Souvorov A."/>
            <person name="Sung W."/>
            <person name="Tang Z."/>
            <person name="Tsuchiya D."/>
            <person name="Tu H."/>
            <person name="Vos H."/>
            <person name="Wang M."/>
            <person name="Wolf Y.I."/>
            <person name="Yamagata H."/>
            <person name="Yamada T."/>
            <person name="Ye Y."/>
            <person name="Shaw J.R."/>
            <person name="Andrews J."/>
            <person name="Crease T.J."/>
            <person name="Tang H."/>
            <person name="Lucas S.M."/>
            <person name="Robertson H.M."/>
            <person name="Bork P."/>
            <person name="Koonin E.V."/>
            <person name="Zdobnov E.M."/>
            <person name="Grigoriev I.V."/>
            <person name="Lynch M."/>
            <person name="Boore J.L."/>
        </authorList>
    </citation>
    <scope>NUCLEOTIDE SEQUENCE [LARGE SCALE GENOMIC DNA]</scope>
</reference>
<feature type="non-terminal residue" evidence="9">
    <location>
        <position position="1"/>
    </location>
</feature>
<dbReference type="AlphaFoldDB" id="E9GPA1"/>
<dbReference type="GO" id="GO:0004252">
    <property type="term" value="F:serine-type endopeptidase activity"/>
    <property type="evidence" value="ECO:0000318"/>
    <property type="project" value="GO_Central"/>
</dbReference>
<dbReference type="Proteomes" id="UP000000305">
    <property type="component" value="Unassembled WGS sequence"/>
</dbReference>
<evidence type="ECO:0000256" key="7">
    <source>
        <dbReference type="ARBA" id="ARBA00023157"/>
    </source>
</evidence>
<dbReference type="PRINTS" id="PR00722">
    <property type="entry name" value="CHYMOTRYPSIN"/>
</dbReference>
<accession>E9GPA1</accession>
<keyword evidence="10" id="KW-1185">Reference proteome</keyword>
<dbReference type="CDD" id="cd00190">
    <property type="entry name" value="Tryp_SPc"/>
    <property type="match status" value="1"/>
</dbReference>
<dbReference type="KEGG" id="dpx:DAPPUDRAFT_53218"/>
<dbReference type="InParanoid" id="E9GPA1"/>
<evidence type="ECO:0000256" key="3">
    <source>
        <dbReference type="ARBA" id="ARBA00022525"/>
    </source>
</evidence>
<dbReference type="OMA" id="ICAAQYG"/>
<keyword evidence="5" id="KW-0378">Hydrolase</keyword>
<sequence length="236" mass="24582">IVGGTPAAEGEFPYVVVLRLNGYLCGGSLIGRSYVLVAAHCLAFFNQTDVAGFYLLINTLSMDGGGPNYVTKRVKKFIIHPRFNKQFYNNDVALLVLSSPVAANSSFLNLPTNQAAATTLKPTTTNVSATIAGWGTTSFGGSVSSTLLKANVTILDNSICAAQYGTTFVGANMLCAAAPDTDTCQGDIGGPVIVNGVVVGITSFAVGCADPKYAGVYTRVSTYVTWIQTTQANNPG</sequence>
<dbReference type="EMBL" id="GL732556">
    <property type="protein sequence ID" value="EFX78607.1"/>
    <property type="molecule type" value="Genomic_DNA"/>
</dbReference>
<dbReference type="SUPFAM" id="SSF50494">
    <property type="entry name" value="Trypsin-like serine proteases"/>
    <property type="match status" value="1"/>
</dbReference>
<dbReference type="SMART" id="SM00020">
    <property type="entry name" value="Tryp_SPc"/>
    <property type="match status" value="1"/>
</dbReference>
<evidence type="ECO:0000313" key="9">
    <source>
        <dbReference type="EMBL" id="EFX78607.1"/>
    </source>
</evidence>
<organism evidence="9 10">
    <name type="scientific">Daphnia pulex</name>
    <name type="common">Water flea</name>
    <dbReference type="NCBI Taxonomy" id="6669"/>
    <lineage>
        <taxon>Eukaryota</taxon>
        <taxon>Metazoa</taxon>
        <taxon>Ecdysozoa</taxon>
        <taxon>Arthropoda</taxon>
        <taxon>Crustacea</taxon>
        <taxon>Branchiopoda</taxon>
        <taxon>Diplostraca</taxon>
        <taxon>Cladocera</taxon>
        <taxon>Anomopoda</taxon>
        <taxon>Daphniidae</taxon>
        <taxon>Daphnia</taxon>
    </lineage>
</organism>
<comment type="similarity">
    <text evidence="2">Belongs to the peptidase S1 family.</text>
</comment>
<dbReference type="GO" id="GO:0005576">
    <property type="term" value="C:extracellular region"/>
    <property type="evidence" value="ECO:0007669"/>
    <property type="project" value="UniProtKB-SubCell"/>
</dbReference>
<evidence type="ECO:0000256" key="5">
    <source>
        <dbReference type="ARBA" id="ARBA00022801"/>
    </source>
</evidence>
<dbReference type="OrthoDB" id="6370909at2759"/>
<evidence type="ECO:0000256" key="1">
    <source>
        <dbReference type="ARBA" id="ARBA00004613"/>
    </source>
</evidence>
<dbReference type="InterPro" id="IPR050430">
    <property type="entry name" value="Peptidase_S1"/>
</dbReference>
<dbReference type="PhylomeDB" id="E9GPA1"/>
<proteinExistence type="inferred from homology"/>
<name>E9GPA1_DAPPU</name>
<protein>
    <recommendedName>
        <fullName evidence="8">Peptidase S1 domain-containing protein</fullName>
    </recommendedName>
</protein>
<dbReference type="InterPro" id="IPR001254">
    <property type="entry name" value="Trypsin_dom"/>
</dbReference>
<evidence type="ECO:0000313" key="10">
    <source>
        <dbReference type="Proteomes" id="UP000000305"/>
    </source>
</evidence>
<evidence type="ECO:0000256" key="2">
    <source>
        <dbReference type="ARBA" id="ARBA00007664"/>
    </source>
</evidence>
<dbReference type="Pfam" id="PF00089">
    <property type="entry name" value="Trypsin"/>
    <property type="match status" value="1"/>
</dbReference>
<keyword evidence="4" id="KW-0645">Protease</keyword>
<evidence type="ECO:0000259" key="8">
    <source>
        <dbReference type="PROSITE" id="PS50240"/>
    </source>
</evidence>
<dbReference type="PROSITE" id="PS50240">
    <property type="entry name" value="TRYPSIN_DOM"/>
    <property type="match status" value="1"/>
</dbReference>
<keyword evidence="6" id="KW-0720">Serine protease</keyword>
<dbReference type="GO" id="GO:0016485">
    <property type="term" value="P:protein processing"/>
    <property type="evidence" value="ECO:0007669"/>
    <property type="project" value="UniProtKB-ARBA"/>
</dbReference>
<comment type="subcellular location">
    <subcellularLocation>
        <location evidence="1">Secreted</location>
    </subcellularLocation>
</comment>
<dbReference type="InterPro" id="IPR043504">
    <property type="entry name" value="Peptidase_S1_PA_chymotrypsin"/>
</dbReference>
<gene>
    <name evidence="9" type="ORF">DAPPUDRAFT_53218</name>
</gene>
<keyword evidence="7" id="KW-1015">Disulfide bond</keyword>
<dbReference type="PANTHER" id="PTHR24276">
    <property type="entry name" value="POLYSERASE-RELATED"/>
    <property type="match status" value="1"/>
</dbReference>
<dbReference type="PANTHER" id="PTHR24276:SF91">
    <property type="entry name" value="AT26814P-RELATED"/>
    <property type="match status" value="1"/>
</dbReference>
<dbReference type="InterPro" id="IPR001314">
    <property type="entry name" value="Peptidase_S1A"/>
</dbReference>
<dbReference type="FunFam" id="2.40.10.10:FF:000047">
    <property type="entry name" value="Trypsin eta"/>
    <property type="match status" value="1"/>
</dbReference>
<evidence type="ECO:0000256" key="6">
    <source>
        <dbReference type="ARBA" id="ARBA00022825"/>
    </source>
</evidence>
<feature type="domain" description="Peptidase S1" evidence="8">
    <location>
        <begin position="1"/>
        <end position="232"/>
    </location>
</feature>
<dbReference type="Gene3D" id="2.40.10.10">
    <property type="entry name" value="Trypsin-like serine proteases"/>
    <property type="match status" value="1"/>
</dbReference>
<dbReference type="InterPro" id="IPR009003">
    <property type="entry name" value="Peptidase_S1_PA"/>
</dbReference>
<keyword evidence="3" id="KW-0964">Secreted</keyword>
<dbReference type="eggNOG" id="KOG3627">
    <property type="taxonomic scope" value="Eukaryota"/>
</dbReference>